<proteinExistence type="predicted"/>
<keyword evidence="2" id="KW-1185">Reference proteome</keyword>
<dbReference type="Proteomes" id="UP000053732">
    <property type="component" value="Unassembled WGS sequence"/>
</dbReference>
<protein>
    <submittedName>
        <fullName evidence="1">Lipocalin conserved site</fullName>
    </submittedName>
</protein>
<organism evidence="1 2">
    <name type="scientific">Penicillium camemberti (strain FM 013)</name>
    <dbReference type="NCBI Taxonomy" id="1429867"/>
    <lineage>
        <taxon>Eukaryota</taxon>
        <taxon>Fungi</taxon>
        <taxon>Dikarya</taxon>
        <taxon>Ascomycota</taxon>
        <taxon>Pezizomycotina</taxon>
        <taxon>Eurotiomycetes</taxon>
        <taxon>Eurotiomycetidae</taxon>
        <taxon>Eurotiales</taxon>
        <taxon>Aspergillaceae</taxon>
        <taxon>Penicillium</taxon>
    </lineage>
</organism>
<evidence type="ECO:0000313" key="2">
    <source>
        <dbReference type="Proteomes" id="UP000053732"/>
    </source>
</evidence>
<dbReference type="AlphaFoldDB" id="A0A0G4PV24"/>
<accession>A0A0G4PV24</accession>
<gene>
    <name evidence="1" type="ORF">PCAMFM013_S046g000005</name>
</gene>
<sequence length="810" mass="88512">MDHPTKSKVSATPQCTCGAYPLPPTQQLPISEESWPEAEYPVITPRPVPYPSPGEATHPTSVPPSCREITTRFGLRGIRVGAELNPAATLLSTWVGSINSVDRWRPVQRRRSLPSFMAVPVCGCGSVVALTALQPSTRATVLYAHALGHFALDGDCRHCLASSLAMVMVSWLRARSQGEDWGTLAELSVRMCECLSEGYTRDEMMRPLSPATLRRSPPESHSCPTSALDWCRPQICSWEYSRTRDLHTAIAAVEAPNFRVFLNKVMEIAAVPPIFPETLMGHINYGLSHYYLMSLDNPEEFGSAHKTMVADIGWCMALETSGTPPPAGPDPVFAHSRDLRSDWTWQIAKTRGLPSRPARSRKHPNAFHYYEWRAVDGFWLLMSACYAPHEPAALISDLRSASPSSGCLVESICSFDRLTRHRSIGTDATYDAFDYDRPPELSLEGASAEFRYICRGGHLPFISTIYPPSGSPTPILTSSGQTSVTRSPRSWPLGLPSGHRPPLACLPLPSVLPGPPLMDVAARATRVAAQHAVVSGHMSWSDGSGECPAKDRVGTEISGLLVRELAPLAQLPPWCWPPAVLLAYLAEPRNEAGRLLMPDSPYEALCDLAAGSAAGNVTAVARPSLIITHHRPLQHITRAPTASHSSIPCYCFVYHWHQWQNVRLAGLLVANQPSAVSTPCPTPLPSAFSQLSQSRTVAKQLEEAGVRALPANPTVEDLPKIVWKTRRFVQEDSLARKGAKGGKSWIRSHGTFLVELSHQDQPIGHVWCCSRCDIEGAAEFFSVQATSSAADHLRKSMLALFDPVDEISIS</sequence>
<name>A0A0G4PV24_PENC3</name>
<dbReference type="EMBL" id="HG793179">
    <property type="protein sequence ID" value="CRL30201.1"/>
    <property type="molecule type" value="Genomic_DNA"/>
</dbReference>
<evidence type="ECO:0000313" key="1">
    <source>
        <dbReference type="EMBL" id="CRL30201.1"/>
    </source>
</evidence>
<reference evidence="1 2" key="1">
    <citation type="journal article" date="2014" name="Nat. Commun.">
        <title>Multiple recent horizontal transfers of a large genomic region in cheese making fungi.</title>
        <authorList>
            <person name="Cheeseman K."/>
            <person name="Ropars J."/>
            <person name="Renault P."/>
            <person name="Dupont J."/>
            <person name="Gouzy J."/>
            <person name="Branca A."/>
            <person name="Abraham A.L."/>
            <person name="Ceppi M."/>
            <person name="Conseiller E."/>
            <person name="Debuchy R."/>
            <person name="Malagnac F."/>
            <person name="Goarin A."/>
            <person name="Silar P."/>
            <person name="Lacoste S."/>
            <person name="Sallet E."/>
            <person name="Bensimon A."/>
            <person name="Giraud T."/>
            <person name="Brygoo Y."/>
        </authorList>
    </citation>
    <scope>NUCLEOTIDE SEQUENCE [LARGE SCALE GENOMIC DNA]</scope>
    <source>
        <strain evidence="2">FM 013</strain>
    </source>
</reference>